<name>A0A9P1M480_9DINO</name>
<evidence type="ECO:0000313" key="4">
    <source>
        <dbReference type="Proteomes" id="UP001152797"/>
    </source>
</evidence>
<gene>
    <name evidence="2" type="ORF">C1SCF055_LOCUS44895</name>
</gene>
<dbReference type="AlphaFoldDB" id="A0A9P1M480"/>
<dbReference type="EMBL" id="CAMXCT020006813">
    <property type="protein sequence ID" value="CAL1173856.1"/>
    <property type="molecule type" value="Genomic_DNA"/>
</dbReference>
<reference evidence="2" key="1">
    <citation type="submission" date="2022-10" db="EMBL/GenBank/DDBJ databases">
        <authorList>
            <person name="Chen Y."/>
            <person name="Dougan E. K."/>
            <person name="Chan C."/>
            <person name="Rhodes N."/>
            <person name="Thang M."/>
        </authorList>
    </citation>
    <scope>NUCLEOTIDE SEQUENCE</scope>
</reference>
<feature type="region of interest" description="Disordered" evidence="1">
    <location>
        <begin position="263"/>
        <end position="291"/>
    </location>
</feature>
<protein>
    <submittedName>
        <fullName evidence="2">Uncharacterized protein</fullName>
    </submittedName>
</protein>
<proteinExistence type="predicted"/>
<dbReference type="EMBL" id="CAMXCT030006813">
    <property type="protein sequence ID" value="CAL4807793.1"/>
    <property type="molecule type" value="Genomic_DNA"/>
</dbReference>
<feature type="compositionally biased region" description="Low complexity" evidence="1">
    <location>
        <begin position="272"/>
        <end position="282"/>
    </location>
</feature>
<dbReference type="Proteomes" id="UP001152797">
    <property type="component" value="Unassembled WGS sequence"/>
</dbReference>
<feature type="region of interest" description="Disordered" evidence="1">
    <location>
        <begin position="157"/>
        <end position="201"/>
    </location>
</feature>
<sequence>MAAVPGLPDVEEPELGDNDIPGVTLEGLGVTWEKDDTIRARAVISKNLLAWPSPKHVGVINFTTAKQNVLVLSHLLELWCPQVPCAKTVNIEDVRAEVRTFRSKLGWVDDDVAVNCDAISIRGFVTYLGRRHNGDPMIKSLYDIIWKYWVPTKKKGKSEESLEGEEPAPANVKSKGGQEEDGEMEELEAASDQGEPPCLNDDYVESCLAESLGVPPLAPVVEAVPDSQILPGSFVEELQDSQGQPVIEFVALPKRDPPMKVQEEAVDVPSSPSITPTEIEMTPEPPQVPPAIPVTTTVKDPLPSAKTYTPEDMAVLRDRINMIK</sequence>
<evidence type="ECO:0000313" key="3">
    <source>
        <dbReference type="EMBL" id="CAL1173856.1"/>
    </source>
</evidence>
<comment type="caution">
    <text evidence="2">The sequence shown here is derived from an EMBL/GenBank/DDBJ whole genome shotgun (WGS) entry which is preliminary data.</text>
</comment>
<accession>A0A9P1M480</accession>
<keyword evidence="4" id="KW-1185">Reference proteome</keyword>
<organism evidence="2">
    <name type="scientific">Cladocopium goreaui</name>
    <dbReference type="NCBI Taxonomy" id="2562237"/>
    <lineage>
        <taxon>Eukaryota</taxon>
        <taxon>Sar</taxon>
        <taxon>Alveolata</taxon>
        <taxon>Dinophyceae</taxon>
        <taxon>Suessiales</taxon>
        <taxon>Symbiodiniaceae</taxon>
        <taxon>Cladocopium</taxon>
    </lineage>
</organism>
<feature type="compositionally biased region" description="Acidic residues" evidence="1">
    <location>
        <begin position="179"/>
        <end position="189"/>
    </location>
</feature>
<dbReference type="OrthoDB" id="433812at2759"/>
<dbReference type="EMBL" id="CAMXCT010006813">
    <property type="protein sequence ID" value="CAI4020481.1"/>
    <property type="molecule type" value="Genomic_DNA"/>
</dbReference>
<reference evidence="3" key="2">
    <citation type="submission" date="2024-04" db="EMBL/GenBank/DDBJ databases">
        <authorList>
            <person name="Chen Y."/>
            <person name="Shah S."/>
            <person name="Dougan E. K."/>
            <person name="Thang M."/>
            <person name="Chan C."/>
        </authorList>
    </citation>
    <scope>NUCLEOTIDE SEQUENCE [LARGE SCALE GENOMIC DNA]</scope>
</reference>
<evidence type="ECO:0000256" key="1">
    <source>
        <dbReference type="SAM" id="MobiDB-lite"/>
    </source>
</evidence>
<evidence type="ECO:0000313" key="2">
    <source>
        <dbReference type="EMBL" id="CAI4020481.1"/>
    </source>
</evidence>